<dbReference type="GO" id="GO:0015833">
    <property type="term" value="P:peptide transport"/>
    <property type="evidence" value="ECO:0007669"/>
    <property type="project" value="TreeGrafter"/>
</dbReference>
<dbReference type="GO" id="GO:0043190">
    <property type="term" value="C:ATP-binding cassette (ABC) transporter complex"/>
    <property type="evidence" value="ECO:0007669"/>
    <property type="project" value="InterPro"/>
</dbReference>
<feature type="domain" description="Solute-binding protein family 5" evidence="5">
    <location>
        <begin position="113"/>
        <end position="493"/>
    </location>
</feature>
<evidence type="ECO:0000259" key="5">
    <source>
        <dbReference type="Pfam" id="PF00496"/>
    </source>
</evidence>
<name>A0A3N6LW93_NATCH</name>
<dbReference type="RefSeq" id="WP_124195528.1">
    <property type="nucleotide sequence ID" value="NZ_REGA01000007.1"/>
</dbReference>
<dbReference type="Proteomes" id="UP000282323">
    <property type="component" value="Unassembled WGS sequence"/>
</dbReference>
<dbReference type="InterPro" id="IPR030678">
    <property type="entry name" value="Peptide/Ni-bd"/>
</dbReference>
<dbReference type="GO" id="GO:0042597">
    <property type="term" value="C:periplasmic space"/>
    <property type="evidence" value="ECO:0007669"/>
    <property type="project" value="UniProtKB-ARBA"/>
</dbReference>
<keyword evidence="3" id="KW-0732">Signal</keyword>
<dbReference type="Gene3D" id="3.10.105.10">
    <property type="entry name" value="Dipeptide-binding Protein, Domain 3"/>
    <property type="match status" value="1"/>
</dbReference>
<gene>
    <name evidence="6" type="ORF">EA473_10240</name>
</gene>
<dbReference type="Gene3D" id="3.40.190.10">
    <property type="entry name" value="Periplasmic binding protein-like II"/>
    <property type="match status" value="1"/>
</dbReference>
<feature type="region of interest" description="Disordered" evidence="4">
    <location>
        <begin position="43"/>
        <end position="68"/>
    </location>
</feature>
<dbReference type="EMBL" id="REGA01000007">
    <property type="protein sequence ID" value="RQG94868.1"/>
    <property type="molecule type" value="Genomic_DNA"/>
</dbReference>
<reference evidence="6 7" key="1">
    <citation type="submission" date="2018-10" db="EMBL/GenBank/DDBJ databases">
        <title>Natrarchaeobius chitinivorans gen. nov., sp. nov., and Natrarchaeobius haloalkaliphilus sp. nov., alkaliphilic, chitin-utilizing haloarchaea from hypersaline alkaline lakes.</title>
        <authorList>
            <person name="Sorokin D.Y."/>
            <person name="Elcheninov A.G."/>
            <person name="Kostrikina N.A."/>
            <person name="Bale N.J."/>
            <person name="Sinninghe Damste J.S."/>
            <person name="Khijniak T.V."/>
            <person name="Kublanov I.V."/>
            <person name="Toshchakov S.V."/>
        </authorList>
    </citation>
    <scope>NUCLEOTIDE SEQUENCE [LARGE SCALE GENOMIC DNA]</scope>
    <source>
        <strain evidence="6 7">AArcht4T</strain>
    </source>
</reference>
<comment type="similarity">
    <text evidence="1">Belongs to the bacterial solute-binding protein 5 family.</text>
</comment>
<dbReference type="CDD" id="cd00995">
    <property type="entry name" value="PBP2_NikA_DppA_OppA_like"/>
    <property type="match status" value="1"/>
</dbReference>
<dbReference type="Pfam" id="PF00496">
    <property type="entry name" value="SBP_bac_5"/>
    <property type="match status" value="1"/>
</dbReference>
<evidence type="ECO:0000256" key="1">
    <source>
        <dbReference type="ARBA" id="ARBA00005695"/>
    </source>
</evidence>
<evidence type="ECO:0000313" key="6">
    <source>
        <dbReference type="EMBL" id="RQG94868.1"/>
    </source>
</evidence>
<dbReference type="PANTHER" id="PTHR30290">
    <property type="entry name" value="PERIPLASMIC BINDING COMPONENT OF ABC TRANSPORTER"/>
    <property type="match status" value="1"/>
</dbReference>
<comment type="caution">
    <text evidence="6">The sequence shown here is derived from an EMBL/GenBank/DDBJ whole genome shotgun (WGS) entry which is preliminary data.</text>
</comment>
<dbReference type="PANTHER" id="PTHR30290:SF9">
    <property type="entry name" value="OLIGOPEPTIDE-BINDING PROTEIN APPA"/>
    <property type="match status" value="1"/>
</dbReference>
<evidence type="ECO:0000313" key="7">
    <source>
        <dbReference type="Proteomes" id="UP000282323"/>
    </source>
</evidence>
<organism evidence="6 7">
    <name type="scientific">Natrarchaeobius chitinivorans</name>
    <dbReference type="NCBI Taxonomy" id="1679083"/>
    <lineage>
        <taxon>Archaea</taxon>
        <taxon>Methanobacteriati</taxon>
        <taxon>Methanobacteriota</taxon>
        <taxon>Stenosarchaea group</taxon>
        <taxon>Halobacteria</taxon>
        <taxon>Halobacteriales</taxon>
        <taxon>Natrialbaceae</taxon>
        <taxon>Natrarchaeobius</taxon>
    </lineage>
</organism>
<evidence type="ECO:0000256" key="3">
    <source>
        <dbReference type="ARBA" id="ARBA00022729"/>
    </source>
</evidence>
<dbReference type="SUPFAM" id="SSF53850">
    <property type="entry name" value="Periplasmic binding protein-like II"/>
    <property type="match status" value="1"/>
</dbReference>
<dbReference type="AlphaFoldDB" id="A0A3N6LW93"/>
<evidence type="ECO:0000256" key="4">
    <source>
        <dbReference type="SAM" id="MobiDB-lite"/>
    </source>
</evidence>
<dbReference type="OrthoDB" id="194307at2157"/>
<dbReference type="GO" id="GO:1904680">
    <property type="term" value="F:peptide transmembrane transporter activity"/>
    <property type="evidence" value="ECO:0007669"/>
    <property type="project" value="TreeGrafter"/>
</dbReference>
<dbReference type="InterPro" id="IPR000914">
    <property type="entry name" value="SBP_5_dom"/>
</dbReference>
<keyword evidence="7" id="KW-1185">Reference proteome</keyword>
<feature type="compositionally biased region" description="Gly residues" evidence="4">
    <location>
        <begin position="43"/>
        <end position="55"/>
    </location>
</feature>
<keyword evidence="2" id="KW-0813">Transport</keyword>
<dbReference type="PIRSF" id="PIRSF002741">
    <property type="entry name" value="MppA"/>
    <property type="match status" value="1"/>
</dbReference>
<accession>A0A3N6LW93</accession>
<evidence type="ECO:0000256" key="2">
    <source>
        <dbReference type="ARBA" id="ARBA00022448"/>
    </source>
</evidence>
<sequence>MADLDKEPLEGKLRRSFLKQAGAGAMVGATVGLAGCVGGNGEGNGGNGNGTGNGTGDDPDVDDEDKFGGTLRVGIRQDWTTLFPMQHAREPSRVQENQVAPTLARYDADAVSLRPGAAESWEYVDDDETQLRVELKEGMEFHKGYGEATAEDLVWTINTLLDEGFGGGWTKRFMFPVPPFEGAEEVDEYTFDIITEDHYAPLQVGLLTNISVISSEAAEEMGYEEFAATPVSVGPYEVVDVDMGARAEMEKFEDGLPADEIGYAGPAYADRIEFEVVPDATSRLEMVQTGELNVATYAPYNEVDRLMEDDNVTLKMRPSWSFDWIYIGGEQGTEEYREALDDREVRRAIGTAINREAYVNNTFFGHGVPDDDPFSESLSQNLVTQDDDRDTYDFDIFPVEGDPDQAQQMLEDAGWPDMELELTHMNTSDATRGAEVLQQVLSDAGLEINLRAVDGATHSDIESEGQYDLLLSRISWLSPDPEQGFNWFENPEQSNLNSMGYHNEQVDELLNQSRTERDRAQREEIVREGFEMGLADAPWVFLGHLETPRVLANATHMDRDLFYPQAQMLDLTDVYTV</sequence>
<dbReference type="InterPro" id="IPR039424">
    <property type="entry name" value="SBP_5"/>
</dbReference>
<protein>
    <recommendedName>
        <fullName evidence="5">Solute-binding protein family 5 domain-containing protein</fullName>
    </recommendedName>
</protein>
<proteinExistence type="inferred from homology"/>